<evidence type="ECO:0000259" key="8">
    <source>
        <dbReference type="PROSITE" id="PS50928"/>
    </source>
</evidence>
<dbReference type="Gene3D" id="1.10.3720.10">
    <property type="entry name" value="MetI-like"/>
    <property type="match status" value="1"/>
</dbReference>
<dbReference type="PANTHER" id="PTHR30193">
    <property type="entry name" value="ABC TRANSPORTER PERMEASE PROTEIN"/>
    <property type="match status" value="1"/>
</dbReference>
<dbReference type="GO" id="GO:0055085">
    <property type="term" value="P:transmembrane transport"/>
    <property type="evidence" value="ECO:0007669"/>
    <property type="project" value="InterPro"/>
</dbReference>
<organism evidence="9 10">
    <name type="scientific">Hypnocyclicus thermotrophus</name>
    <dbReference type="NCBI Taxonomy" id="1627895"/>
    <lineage>
        <taxon>Bacteria</taxon>
        <taxon>Fusobacteriati</taxon>
        <taxon>Fusobacteriota</taxon>
        <taxon>Fusobacteriia</taxon>
        <taxon>Fusobacteriales</taxon>
        <taxon>Fusobacteriaceae</taxon>
        <taxon>Hypnocyclicus</taxon>
    </lineage>
</organism>
<comment type="caution">
    <text evidence="9">The sequence shown here is derived from an EMBL/GenBank/DDBJ whole genome shotgun (WGS) entry which is preliminary data.</text>
</comment>
<feature type="transmembrane region" description="Helical" evidence="7">
    <location>
        <begin position="161"/>
        <end position="183"/>
    </location>
</feature>
<dbReference type="AlphaFoldDB" id="A0AA46I6X5"/>
<keyword evidence="4 7" id="KW-0812">Transmembrane</keyword>
<evidence type="ECO:0000256" key="7">
    <source>
        <dbReference type="RuleBase" id="RU363032"/>
    </source>
</evidence>
<dbReference type="InterPro" id="IPR051393">
    <property type="entry name" value="ABC_transporter_permease"/>
</dbReference>
<feature type="domain" description="ABC transmembrane type-1" evidence="8">
    <location>
        <begin position="76"/>
        <end position="288"/>
    </location>
</feature>
<dbReference type="CDD" id="cd06261">
    <property type="entry name" value="TM_PBP2"/>
    <property type="match status" value="1"/>
</dbReference>
<feature type="transmembrane region" description="Helical" evidence="7">
    <location>
        <begin position="224"/>
        <end position="246"/>
    </location>
</feature>
<keyword evidence="10" id="KW-1185">Reference proteome</keyword>
<evidence type="ECO:0000313" key="9">
    <source>
        <dbReference type="EMBL" id="TDT72278.1"/>
    </source>
</evidence>
<feature type="transmembrane region" description="Helical" evidence="7">
    <location>
        <begin position="266"/>
        <end position="290"/>
    </location>
</feature>
<dbReference type="GO" id="GO:0005886">
    <property type="term" value="C:plasma membrane"/>
    <property type="evidence" value="ECO:0007669"/>
    <property type="project" value="UniProtKB-SubCell"/>
</dbReference>
<evidence type="ECO:0000256" key="4">
    <source>
        <dbReference type="ARBA" id="ARBA00022692"/>
    </source>
</evidence>
<proteinExistence type="inferred from homology"/>
<dbReference type="PANTHER" id="PTHR30193:SF41">
    <property type="entry name" value="DIACETYLCHITOBIOSE UPTAKE SYSTEM PERMEASE PROTEIN NGCF"/>
    <property type="match status" value="1"/>
</dbReference>
<dbReference type="InterPro" id="IPR000515">
    <property type="entry name" value="MetI-like"/>
</dbReference>
<name>A0AA46I6X5_9FUSO</name>
<evidence type="ECO:0000313" key="10">
    <source>
        <dbReference type="Proteomes" id="UP000294678"/>
    </source>
</evidence>
<evidence type="ECO:0000256" key="3">
    <source>
        <dbReference type="ARBA" id="ARBA00022475"/>
    </source>
</evidence>
<dbReference type="EMBL" id="SOBG01000001">
    <property type="protein sequence ID" value="TDT72278.1"/>
    <property type="molecule type" value="Genomic_DNA"/>
</dbReference>
<accession>A0AA46I6X5</accession>
<comment type="subcellular location">
    <subcellularLocation>
        <location evidence="1 7">Cell membrane</location>
        <topology evidence="1 7">Multi-pass membrane protein</topology>
    </subcellularLocation>
</comment>
<dbReference type="InterPro" id="IPR035906">
    <property type="entry name" value="MetI-like_sf"/>
</dbReference>
<evidence type="ECO:0000256" key="2">
    <source>
        <dbReference type="ARBA" id="ARBA00022448"/>
    </source>
</evidence>
<evidence type="ECO:0000256" key="6">
    <source>
        <dbReference type="ARBA" id="ARBA00023136"/>
    </source>
</evidence>
<keyword evidence="2 7" id="KW-0813">Transport</keyword>
<dbReference type="RefSeq" id="WP_134111809.1">
    <property type="nucleotide sequence ID" value="NZ_SOBG01000001.1"/>
</dbReference>
<evidence type="ECO:0000256" key="5">
    <source>
        <dbReference type="ARBA" id="ARBA00022989"/>
    </source>
</evidence>
<protein>
    <submittedName>
        <fullName evidence="9">Arabinogalactan oligomer/maltooligosaccharide transport system permease protein</fullName>
    </submittedName>
</protein>
<keyword evidence="3" id="KW-1003">Cell membrane</keyword>
<reference evidence="9 10" key="1">
    <citation type="submission" date="2019-03" db="EMBL/GenBank/DDBJ databases">
        <title>Genomic Encyclopedia of Type Strains, Phase IV (KMG-IV): sequencing the most valuable type-strain genomes for metagenomic binning, comparative biology and taxonomic classification.</title>
        <authorList>
            <person name="Goeker M."/>
        </authorList>
    </citation>
    <scope>NUCLEOTIDE SEQUENCE [LARGE SCALE GENOMIC DNA]</scope>
    <source>
        <strain evidence="9 10">DSM 100055</strain>
    </source>
</reference>
<dbReference type="SUPFAM" id="SSF161098">
    <property type="entry name" value="MetI-like"/>
    <property type="match status" value="1"/>
</dbReference>
<sequence length="302" mass="34347">MKNKETANQLLMKKSTPYYFIAPALTILALMVFYPLLYGFWLSLTNMSLKTFRHPQFIGFDNYVRVFTDPRLVKTLIRTIIWTVVNVFFHVTIGLWLAVLLNRKLPGKAFLRVFLIIPWAMPQYIAALTWRGMFNFKFGAVNIFLSKIGIPPLNWLSQPSLTFLAAIITNIWLGFPFMMMVALGGLQSISKNLYEAAEIDGATPWQQFKNITLPLLKPVMTPSIVLGTVWTFNMLNVIIIIANGFGNEETQILVTDVYRLAFQFYRYGYAAAYSVVIFLILLLFGVVFVAKSNIIGGDESHA</sequence>
<feature type="transmembrane region" description="Helical" evidence="7">
    <location>
        <begin position="80"/>
        <end position="102"/>
    </location>
</feature>
<evidence type="ECO:0000256" key="1">
    <source>
        <dbReference type="ARBA" id="ARBA00004651"/>
    </source>
</evidence>
<dbReference type="Proteomes" id="UP000294678">
    <property type="component" value="Unassembled WGS sequence"/>
</dbReference>
<dbReference type="Pfam" id="PF00528">
    <property type="entry name" value="BPD_transp_1"/>
    <property type="match status" value="1"/>
</dbReference>
<keyword evidence="5 7" id="KW-1133">Transmembrane helix</keyword>
<comment type="similarity">
    <text evidence="7">Belongs to the binding-protein-dependent transport system permease family.</text>
</comment>
<keyword evidence="6 7" id="KW-0472">Membrane</keyword>
<gene>
    <name evidence="9" type="ORF">EV215_0066</name>
</gene>
<dbReference type="PROSITE" id="PS50928">
    <property type="entry name" value="ABC_TM1"/>
    <property type="match status" value="1"/>
</dbReference>
<feature type="transmembrane region" description="Helical" evidence="7">
    <location>
        <begin position="20"/>
        <end position="41"/>
    </location>
</feature>
<feature type="transmembrane region" description="Helical" evidence="7">
    <location>
        <begin position="109"/>
        <end position="130"/>
    </location>
</feature>